<proteinExistence type="predicted"/>
<dbReference type="Proteomes" id="UP001567538">
    <property type="component" value="Unassembled WGS sequence"/>
</dbReference>
<gene>
    <name evidence="1" type="ORF">AAHA92_31053</name>
</gene>
<accession>A0ABD1FVR6</accession>
<evidence type="ECO:0000313" key="1">
    <source>
        <dbReference type="EMBL" id="KAL1534941.1"/>
    </source>
</evidence>
<protein>
    <submittedName>
        <fullName evidence="1">Uncharacterized protein</fullName>
    </submittedName>
</protein>
<dbReference type="AlphaFoldDB" id="A0ABD1FVR6"/>
<organism evidence="1 2">
    <name type="scientific">Salvia divinorum</name>
    <name type="common">Maria pastora</name>
    <name type="synonym">Diviner's sage</name>
    <dbReference type="NCBI Taxonomy" id="28513"/>
    <lineage>
        <taxon>Eukaryota</taxon>
        <taxon>Viridiplantae</taxon>
        <taxon>Streptophyta</taxon>
        <taxon>Embryophyta</taxon>
        <taxon>Tracheophyta</taxon>
        <taxon>Spermatophyta</taxon>
        <taxon>Magnoliopsida</taxon>
        <taxon>eudicotyledons</taxon>
        <taxon>Gunneridae</taxon>
        <taxon>Pentapetalae</taxon>
        <taxon>asterids</taxon>
        <taxon>lamiids</taxon>
        <taxon>Lamiales</taxon>
        <taxon>Lamiaceae</taxon>
        <taxon>Nepetoideae</taxon>
        <taxon>Mentheae</taxon>
        <taxon>Salviinae</taxon>
        <taxon>Salvia</taxon>
        <taxon>Salvia subgen. Calosphace</taxon>
    </lineage>
</organism>
<keyword evidence="2" id="KW-1185">Reference proteome</keyword>
<reference evidence="1 2" key="1">
    <citation type="submission" date="2024-06" db="EMBL/GenBank/DDBJ databases">
        <title>A chromosome level genome sequence of Diviner's sage (Salvia divinorum).</title>
        <authorList>
            <person name="Ford S.A."/>
            <person name="Ro D.-K."/>
            <person name="Ness R.W."/>
            <person name="Phillips M.A."/>
        </authorList>
    </citation>
    <scope>NUCLEOTIDE SEQUENCE [LARGE SCALE GENOMIC DNA]</scope>
    <source>
        <strain evidence="1">SAF-2024a</strain>
        <tissue evidence="1">Leaf</tissue>
    </source>
</reference>
<dbReference type="EMBL" id="JBEAFC010000012">
    <property type="protein sequence ID" value="KAL1534941.1"/>
    <property type="molecule type" value="Genomic_DNA"/>
</dbReference>
<evidence type="ECO:0000313" key="2">
    <source>
        <dbReference type="Proteomes" id="UP001567538"/>
    </source>
</evidence>
<sequence length="70" mass="8050">MRMNRTPLEKLKALSIVFLIQPSPLSRITLSLSLPLNFQKYSMYLPCLCTAVAILQSKRSSSFLRDFIEE</sequence>
<comment type="caution">
    <text evidence="1">The sequence shown here is derived from an EMBL/GenBank/DDBJ whole genome shotgun (WGS) entry which is preliminary data.</text>
</comment>
<name>A0ABD1FVR6_SALDI</name>